<name>A0A0D0B2Q3_9AGAM</name>
<dbReference type="InParanoid" id="A0A0D0B2Q3"/>
<dbReference type="EMBL" id="KN835139">
    <property type="protein sequence ID" value="KIK48296.1"/>
    <property type="molecule type" value="Genomic_DNA"/>
</dbReference>
<organism evidence="2 3">
    <name type="scientific">Suillus luteus UH-Slu-Lm8-n1</name>
    <dbReference type="NCBI Taxonomy" id="930992"/>
    <lineage>
        <taxon>Eukaryota</taxon>
        <taxon>Fungi</taxon>
        <taxon>Dikarya</taxon>
        <taxon>Basidiomycota</taxon>
        <taxon>Agaricomycotina</taxon>
        <taxon>Agaricomycetes</taxon>
        <taxon>Agaricomycetidae</taxon>
        <taxon>Boletales</taxon>
        <taxon>Suillineae</taxon>
        <taxon>Suillaceae</taxon>
        <taxon>Suillus</taxon>
    </lineage>
</organism>
<gene>
    <name evidence="2" type="ORF">CY34DRAFT_798405</name>
</gene>
<dbReference type="PROSITE" id="PS50097">
    <property type="entry name" value="BTB"/>
    <property type="match status" value="1"/>
</dbReference>
<dbReference type="Proteomes" id="UP000054485">
    <property type="component" value="Unassembled WGS sequence"/>
</dbReference>
<accession>A0A0D0B2Q3</accession>
<dbReference type="Gene3D" id="3.30.710.10">
    <property type="entry name" value="Potassium Channel Kv1.1, Chain A"/>
    <property type="match status" value="1"/>
</dbReference>
<dbReference type="STRING" id="930992.A0A0D0B2Q3"/>
<reference evidence="3" key="2">
    <citation type="submission" date="2015-01" db="EMBL/GenBank/DDBJ databases">
        <title>Evolutionary Origins and Diversification of the Mycorrhizal Mutualists.</title>
        <authorList>
            <consortium name="DOE Joint Genome Institute"/>
            <consortium name="Mycorrhizal Genomics Consortium"/>
            <person name="Kohler A."/>
            <person name="Kuo A."/>
            <person name="Nagy L.G."/>
            <person name="Floudas D."/>
            <person name="Copeland A."/>
            <person name="Barry K.W."/>
            <person name="Cichocki N."/>
            <person name="Veneault-Fourrey C."/>
            <person name="LaButti K."/>
            <person name="Lindquist E.A."/>
            <person name="Lipzen A."/>
            <person name="Lundell T."/>
            <person name="Morin E."/>
            <person name="Murat C."/>
            <person name="Riley R."/>
            <person name="Ohm R."/>
            <person name="Sun H."/>
            <person name="Tunlid A."/>
            <person name="Henrissat B."/>
            <person name="Grigoriev I.V."/>
            <person name="Hibbett D.S."/>
            <person name="Martin F."/>
        </authorList>
    </citation>
    <scope>NUCLEOTIDE SEQUENCE [LARGE SCALE GENOMIC DNA]</scope>
    <source>
        <strain evidence="3">UH-Slu-Lm8-n1</strain>
    </source>
</reference>
<dbReference type="SUPFAM" id="SSF54695">
    <property type="entry name" value="POZ domain"/>
    <property type="match status" value="1"/>
</dbReference>
<reference evidence="2 3" key="1">
    <citation type="submission" date="2014-04" db="EMBL/GenBank/DDBJ databases">
        <authorList>
            <consortium name="DOE Joint Genome Institute"/>
            <person name="Kuo A."/>
            <person name="Ruytinx J."/>
            <person name="Rineau F."/>
            <person name="Colpaert J."/>
            <person name="Kohler A."/>
            <person name="Nagy L.G."/>
            <person name="Floudas D."/>
            <person name="Copeland A."/>
            <person name="Barry K.W."/>
            <person name="Cichocki N."/>
            <person name="Veneault-Fourrey C."/>
            <person name="LaButti K."/>
            <person name="Lindquist E.A."/>
            <person name="Lipzen A."/>
            <person name="Lundell T."/>
            <person name="Morin E."/>
            <person name="Murat C."/>
            <person name="Sun H."/>
            <person name="Tunlid A."/>
            <person name="Henrissat B."/>
            <person name="Grigoriev I.V."/>
            <person name="Hibbett D.S."/>
            <person name="Martin F."/>
            <person name="Nordberg H.P."/>
            <person name="Cantor M.N."/>
            <person name="Hua S.X."/>
        </authorList>
    </citation>
    <scope>NUCLEOTIDE SEQUENCE [LARGE SCALE GENOMIC DNA]</scope>
    <source>
        <strain evidence="2 3">UH-Slu-Lm8-n1</strain>
    </source>
</reference>
<dbReference type="InterPro" id="IPR011333">
    <property type="entry name" value="SKP1/BTB/POZ_sf"/>
</dbReference>
<keyword evidence="3" id="KW-1185">Reference proteome</keyword>
<dbReference type="InterPro" id="IPR000210">
    <property type="entry name" value="BTB/POZ_dom"/>
</dbReference>
<dbReference type="Pfam" id="PF00651">
    <property type="entry name" value="BTB"/>
    <property type="match status" value="1"/>
</dbReference>
<dbReference type="HOGENOM" id="CLU_052397_0_1_1"/>
<dbReference type="OrthoDB" id="3357985at2759"/>
<evidence type="ECO:0000259" key="1">
    <source>
        <dbReference type="PROSITE" id="PS50097"/>
    </source>
</evidence>
<dbReference type="AlphaFoldDB" id="A0A0D0B2Q3"/>
<protein>
    <submittedName>
        <fullName evidence="2">Unplaced genomic scaffold CY34scaffold_8, whole genome shotgun sequence</fullName>
    </submittedName>
</protein>
<feature type="domain" description="BTB" evidence="1">
    <location>
        <begin position="19"/>
        <end position="80"/>
    </location>
</feature>
<evidence type="ECO:0000313" key="3">
    <source>
        <dbReference type="Proteomes" id="UP000054485"/>
    </source>
</evidence>
<sequence length="311" mass="34468">MSEIQKKSTARAPFNNPDHDIVLRSVDGVDFHNFKLILSLVSPIFKDMFTLPQHESEPAVPVIPVAEHSTILYPLLLLSYPASGADPTFGTIDDARAVVEAAQKYEMDAILYRIGDLIVAHFLLARPLDVYAISCLTGWKHHARTAASRSLEIEGLVRPNSGFAASGMGAINASDYQRLLTYHYECGIAAQAVGKALEWLPSTPEISGMQMWGCIGCGRVAIGRRAIQIASFGKWTVTPWFEEYLDASGKELAARPCERTLLESASYNRAIAKARECLFCRIVVVHHHLHTFRTFYIAEVRKAIEKVELAP</sequence>
<proteinExistence type="predicted"/>
<evidence type="ECO:0000313" key="2">
    <source>
        <dbReference type="EMBL" id="KIK48296.1"/>
    </source>
</evidence>